<protein>
    <submittedName>
        <fullName evidence="3">Histidine triad (HIT) family protein</fullName>
    </submittedName>
</protein>
<dbReference type="GO" id="GO:0003824">
    <property type="term" value="F:catalytic activity"/>
    <property type="evidence" value="ECO:0007669"/>
    <property type="project" value="InterPro"/>
</dbReference>
<dbReference type="PANTHER" id="PTHR46648">
    <property type="entry name" value="HIT FAMILY PROTEIN 1"/>
    <property type="match status" value="1"/>
</dbReference>
<organism evidence="3 4">
    <name type="scientific">Actinopolymorpha pittospori</name>
    <dbReference type="NCBI Taxonomy" id="648752"/>
    <lineage>
        <taxon>Bacteria</taxon>
        <taxon>Bacillati</taxon>
        <taxon>Actinomycetota</taxon>
        <taxon>Actinomycetes</taxon>
        <taxon>Propionibacteriales</taxon>
        <taxon>Actinopolymorphaceae</taxon>
        <taxon>Actinopolymorpha</taxon>
    </lineage>
</organism>
<evidence type="ECO:0000256" key="1">
    <source>
        <dbReference type="PROSITE-ProRule" id="PRU00464"/>
    </source>
</evidence>
<evidence type="ECO:0000259" key="2">
    <source>
        <dbReference type="PROSITE" id="PS51084"/>
    </source>
</evidence>
<reference evidence="3" key="1">
    <citation type="submission" date="2020-10" db="EMBL/GenBank/DDBJ databases">
        <title>Sequencing the genomes of 1000 actinobacteria strains.</title>
        <authorList>
            <person name="Klenk H.-P."/>
        </authorList>
    </citation>
    <scope>NUCLEOTIDE SEQUENCE</scope>
    <source>
        <strain evidence="3">DSM 45354</strain>
    </source>
</reference>
<sequence>MASSECAFCRVVAGELPSTVIAEEERAIAFMDVLPATEGHLLVVPRTHTRDLLSAEPADLAACVLLAQRMARLLRDRLGASGVNLVQSSGAAAWQTVFHLYLHVVPRYPGDPCRLPWIPSHGDPAKIAAAAARLTSDEPLT</sequence>
<gene>
    <name evidence="3" type="ORF">HEB94_009695</name>
</gene>
<dbReference type="PROSITE" id="PS51084">
    <property type="entry name" value="HIT_2"/>
    <property type="match status" value="1"/>
</dbReference>
<dbReference type="InterPro" id="IPR001310">
    <property type="entry name" value="Histidine_triad_HIT"/>
</dbReference>
<dbReference type="SUPFAM" id="SSF54197">
    <property type="entry name" value="HIT-like"/>
    <property type="match status" value="1"/>
</dbReference>
<dbReference type="RefSeq" id="WP_337918462.1">
    <property type="nucleotide sequence ID" value="NZ_BAABJL010000084.1"/>
</dbReference>
<accession>A0A927N728</accession>
<evidence type="ECO:0000313" key="3">
    <source>
        <dbReference type="EMBL" id="MBE1612847.1"/>
    </source>
</evidence>
<keyword evidence="4" id="KW-1185">Reference proteome</keyword>
<evidence type="ECO:0000313" key="4">
    <source>
        <dbReference type="Proteomes" id="UP000638648"/>
    </source>
</evidence>
<dbReference type="Gene3D" id="3.30.428.10">
    <property type="entry name" value="HIT-like"/>
    <property type="match status" value="1"/>
</dbReference>
<dbReference type="AlphaFoldDB" id="A0A927N728"/>
<dbReference type="InterPro" id="IPR036265">
    <property type="entry name" value="HIT-like_sf"/>
</dbReference>
<dbReference type="EMBL" id="JADBEM010000001">
    <property type="protein sequence ID" value="MBE1612847.1"/>
    <property type="molecule type" value="Genomic_DNA"/>
</dbReference>
<proteinExistence type="predicted"/>
<dbReference type="Proteomes" id="UP000638648">
    <property type="component" value="Unassembled WGS sequence"/>
</dbReference>
<dbReference type="GO" id="GO:0009117">
    <property type="term" value="P:nucleotide metabolic process"/>
    <property type="evidence" value="ECO:0007669"/>
    <property type="project" value="TreeGrafter"/>
</dbReference>
<dbReference type="PANTHER" id="PTHR46648:SF1">
    <property type="entry name" value="ADENOSINE 5'-MONOPHOSPHORAMIDASE HNT1"/>
    <property type="match status" value="1"/>
</dbReference>
<dbReference type="Pfam" id="PF01230">
    <property type="entry name" value="HIT"/>
    <property type="match status" value="1"/>
</dbReference>
<comment type="caution">
    <text evidence="1">Lacks conserved residue(s) required for the propagation of feature annotation.</text>
</comment>
<name>A0A927N728_9ACTN</name>
<feature type="domain" description="HIT" evidence="2">
    <location>
        <begin position="7"/>
        <end position="114"/>
    </location>
</feature>
<dbReference type="InterPro" id="IPR011146">
    <property type="entry name" value="HIT-like"/>
</dbReference>
<dbReference type="PRINTS" id="PR00332">
    <property type="entry name" value="HISTRIAD"/>
</dbReference>
<comment type="caution">
    <text evidence="3">The sequence shown here is derived from an EMBL/GenBank/DDBJ whole genome shotgun (WGS) entry which is preliminary data.</text>
</comment>